<keyword evidence="6 7" id="KW-0234">DNA repair</keyword>
<dbReference type="SUPFAM" id="SSF111304">
    <property type="entry name" value="Recombination protein RecR"/>
    <property type="match status" value="1"/>
</dbReference>
<evidence type="ECO:0000259" key="8">
    <source>
        <dbReference type="PROSITE" id="PS50880"/>
    </source>
</evidence>
<feature type="domain" description="Toprim" evidence="8">
    <location>
        <begin position="52"/>
        <end position="147"/>
    </location>
</feature>
<evidence type="ECO:0000313" key="9">
    <source>
        <dbReference type="EMBL" id="KKQ70948.1"/>
    </source>
</evidence>
<dbReference type="InterPro" id="IPR006171">
    <property type="entry name" value="TOPRIM_dom"/>
</dbReference>
<evidence type="ECO:0000256" key="2">
    <source>
        <dbReference type="ARBA" id="ARBA00022763"/>
    </source>
</evidence>
<dbReference type="EMBL" id="LBUU01000002">
    <property type="protein sequence ID" value="KKQ70948.1"/>
    <property type="molecule type" value="Genomic_DNA"/>
</dbReference>
<dbReference type="Gene3D" id="3.40.1360.10">
    <property type="match status" value="1"/>
</dbReference>
<keyword evidence="1 7" id="KW-0479">Metal-binding</keyword>
<dbReference type="InterPro" id="IPR000093">
    <property type="entry name" value="DNA_Rcmb_RecR"/>
</dbReference>
<dbReference type="Proteomes" id="UP000034022">
    <property type="component" value="Unassembled WGS sequence"/>
</dbReference>
<dbReference type="CDD" id="cd01025">
    <property type="entry name" value="TOPRIM_recR"/>
    <property type="match status" value="1"/>
</dbReference>
<gene>
    <name evidence="7" type="primary">recR</name>
    <name evidence="9" type="ORF">US91_C0002G0027</name>
</gene>
<dbReference type="PANTHER" id="PTHR30446:SF0">
    <property type="entry name" value="RECOMBINATION PROTEIN RECR"/>
    <property type="match status" value="1"/>
</dbReference>
<reference evidence="9 10" key="1">
    <citation type="journal article" date="2015" name="Nature">
        <title>rRNA introns, odd ribosomes, and small enigmatic genomes across a large radiation of phyla.</title>
        <authorList>
            <person name="Brown C.T."/>
            <person name="Hug L.A."/>
            <person name="Thomas B.C."/>
            <person name="Sharon I."/>
            <person name="Castelle C.J."/>
            <person name="Singh A."/>
            <person name="Wilkins M.J."/>
            <person name="Williams K.H."/>
            <person name="Banfield J.F."/>
        </authorList>
    </citation>
    <scope>NUCLEOTIDE SEQUENCE [LARGE SCALE GENOMIC DNA]</scope>
</reference>
<dbReference type="SMART" id="SM00493">
    <property type="entry name" value="TOPRIM"/>
    <property type="match status" value="1"/>
</dbReference>
<dbReference type="GO" id="GO:0006310">
    <property type="term" value="P:DNA recombination"/>
    <property type="evidence" value="ECO:0007669"/>
    <property type="project" value="UniProtKB-UniRule"/>
</dbReference>
<evidence type="ECO:0000256" key="3">
    <source>
        <dbReference type="ARBA" id="ARBA00022771"/>
    </source>
</evidence>
<organism evidence="9 10">
    <name type="scientific">Candidatus Falkowbacteria bacterium GW2011_GWE1_38_31</name>
    <dbReference type="NCBI Taxonomy" id="1618638"/>
    <lineage>
        <taxon>Bacteria</taxon>
        <taxon>Candidatus Falkowiibacteriota</taxon>
    </lineage>
</organism>
<keyword evidence="4 7" id="KW-0862">Zinc</keyword>
<evidence type="ECO:0000256" key="6">
    <source>
        <dbReference type="ARBA" id="ARBA00023204"/>
    </source>
</evidence>
<dbReference type="AlphaFoldDB" id="A0A0G0JTX4"/>
<dbReference type="InterPro" id="IPR034137">
    <property type="entry name" value="TOPRIM_RecR"/>
</dbReference>
<dbReference type="HAMAP" id="MF_00017">
    <property type="entry name" value="RecR"/>
    <property type="match status" value="1"/>
</dbReference>
<keyword evidence="5 7" id="KW-0233">DNA recombination</keyword>
<dbReference type="InterPro" id="IPR023627">
    <property type="entry name" value="Rcmb_RecR"/>
</dbReference>
<evidence type="ECO:0000313" key="10">
    <source>
        <dbReference type="Proteomes" id="UP000034022"/>
    </source>
</evidence>
<dbReference type="PATRIC" id="fig|1618638.3.peg.240"/>
<feature type="zinc finger region" description="C4-type" evidence="7">
    <location>
        <begin position="29"/>
        <end position="44"/>
    </location>
</feature>
<name>A0A0G0JTX4_9BACT</name>
<comment type="function">
    <text evidence="7">May play a role in DNA repair. It seems to be involved in an RecBC-independent recombinational process of DNA repair. It may act with RecF and RecO.</text>
</comment>
<dbReference type="GO" id="GO:0006281">
    <property type="term" value="P:DNA repair"/>
    <property type="evidence" value="ECO:0007669"/>
    <property type="project" value="UniProtKB-UniRule"/>
</dbReference>
<dbReference type="PANTHER" id="PTHR30446">
    <property type="entry name" value="RECOMBINATION PROTEIN RECR"/>
    <property type="match status" value="1"/>
</dbReference>
<evidence type="ECO:0000256" key="4">
    <source>
        <dbReference type="ARBA" id="ARBA00022833"/>
    </source>
</evidence>
<evidence type="ECO:0000256" key="5">
    <source>
        <dbReference type="ARBA" id="ARBA00023172"/>
    </source>
</evidence>
<sequence length="170" mass="18905">MFCLLKQSDEELQSFAQALAELKEKTITCASCFAISNTSPCAICKDKNRTATTLCIVANTRDLYSIESSREYKGAYHVLGGVIDVVNGIKPENLKIKELLQRIKSQKISEVILALNPNMEGETTSLYLSKLLKPLNIKITRIARGLPMGSDLEYADEMTLANALKFRNEL</sequence>
<keyword evidence="2 7" id="KW-0227">DNA damage</keyword>
<dbReference type="Gene3D" id="6.10.250.240">
    <property type="match status" value="1"/>
</dbReference>
<accession>A0A0G0JTX4</accession>
<dbReference type="Pfam" id="PF13662">
    <property type="entry name" value="Toprim_4"/>
    <property type="match status" value="1"/>
</dbReference>
<proteinExistence type="inferred from homology"/>
<comment type="similarity">
    <text evidence="7">Belongs to the RecR family.</text>
</comment>
<dbReference type="NCBIfam" id="TIGR00615">
    <property type="entry name" value="recR"/>
    <property type="match status" value="1"/>
</dbReference>
<dbReference type="Pfam" id="PF21175">
    <property type="entry name" value="RecR_C"/>
    <property type="match status" value="1"/>
</dbReference>
<evidence type="ECO:0000256" key="1">
    <source>
        <dbReference type="ARBA" id="ARBA00022723"/>
    </source>
</evidence>
<comment type="caution">
    <text evidence="9">The sequence shown here is derived from an EMBL/GenBank/DDBJ whole genome shotgun (WGS) entry which is preliminary data.</text>
</comment>
<keyword evidence="3 7" id="KW-0863">Zinc-finger</keyword>
<dbReference type="GO" id="GO:0003677">
    <property type="term" value="F:DNA binding"/>
    <property type="evidence" value="ECO:0007669"/>
    <property type="project" value="UniProtKB-UniRule"/>
</dbReference>
<protein>
    <recommendedName>
        <fullName evidence="7">Recombination protein RecR</fullName>
    </recommendedName>
</protein>
<dbReference type="PROSITE" id="PS50880">
    <property type="entry name" value="TOPRIM"/>
    <property type="match status" value="1"/>
</dbReference>
<dbReference type="GO" id="GO:0008270">
    <property type="term" value="F:zinc ion binding"/>
    <property type="evidence" value="ECO:0007669"/>
    <property type="project" value="UniProtKB-KW"/>
</dbReference>
<evidence type="ECO:0000256" key="7">
    <source>
        <dbReference type="HAMAP-Rule" id="MF_00017"/>
    </source>
</evidence>